<name>A0A158DDC0_9BURK</name>
<gene>
    <name evidence="2" type="ORF">AWB77_05162</name>
</gene>
<evidence type="ECO:0000313" key="2">
    <source>
        <dbReference type="EMBL" id="SAK92256.1"/>
    </source>
</evidence>
<protein>
    <submittedName>
        <fullName evidence="2">Uncharacterized protein</fullName>
    </submittedName>
</protein>
<evidence type="ECO:0000256" key="1">
    <source>
        <dbReference type="SAM" id="MobiDB-lite"/>
    </source>
</evidence>
<dbReference type="AlphaFoldDB" id="A0A158DDC0"/>
<feature type="compositionally biased region" description="Basic and acidic residues" evidence="1">
    <location>
        <begin position="132"/>
        <end position="147"/>
    </location>
</feature>
<comment type="caution">
    <text evidence="2">The sequence shown here is derived from an EMBL/GenBank/DDBJ whole genome shotgun (WGS) entry which is preliminary data.</text>
</comment>
<accession>A0A158DDC0</accession>
<dbReference type="Proteomes" id="UP000054903">
    <property type="component" value="Unassembled WGS sequence"/>
</dbReference>
<keyword evidence="3" id="KW-1185">Reference proteome</keyword>
<feature type="compositionally biased region" description="Basic and acidic residues" evidence="1">
    <location>
        <begin position="106"/>
        <end position="115"/>
    </location>
</feature>
<reference evidence="2" key="1">
    <citation type="submission" date="2016-01" db="EMBL/GenBank/DDBJ databases">
        <authorList>
            <person name="Peeters C."/>
        </authorList>
    </citation>
    <scope>NUCLEOTIDE SEQUENCE</scope>
    <source>
        <strain evidence="2">LMG 29320</strain>
    </source>
</reference>
<dbReference type="STRING" id="1777138.AWB77_05162"/>
<feature type="region of interest" description="Disordered" evidence="1">
    <location>
        <begin position="55"/>
        <end position="194"/>
    </location>
</feature>
<dbReference type="EMBL" id="FCNX02000015">
    <property type="protein sequence ID" value="SAK92256.1"/>
    <property type="molecule type" value="Genomic_DNA"/>
</dbReference>
<proteinExistence type="predicted"/>
<organism evidence="2 3">
    <name type="scientific">Caballeronia fortuita</name>
    <dbReference type="NCBI Taxonomy" id="1777138"/>
    <lineage>
        <taxon>Bacteria</taxon>
        <taxon>Pseudomonadati</taxon>
        <taxon>Pseudomonadota</taxon>
        <taxon>Betaproteobacteria</taxon>
        <taxon>Burkholderiales</taxon>
        <taxon>Burkholderiaceae</taxon>
        <taxon>Caballeronia</taxon>
    </lineage>
</organism>
<sequence length="194" mass="21787">MASQTVRDPSPLRCLRALFRRVPPWTRELPKLRVTAGLKKLLSLPTFFAAAKKVGAAPHRGNANRPTRIWDPANRSDQHRREEIGQTAAPHRGNANRPTRIWDPANRSDQHRRQEIGQTAAPPRSNANRPTRIRDPANRSDQHRRQEIGQTAAPPRGTANKPSRPRNPAKKELTHPNHLPRRSTPKSPAEAPPG</sequence>
<feature type="compositionally biased region" description="Basic and acidic residues" evidence="1">
    <location>
        <begin position="74"/>
        <end position="84"/>
    </location>
</feature>
<evidence type="ECO:0000313" key="3">
    <source>
        <dbReference type="Proteomes" id="UP000054903"/>
    </source>
</evidence>